<dbReference type="Pfam" id="PF13540">
    <property type="entry name" value="RCC1_2"/>
    <property type="match status" value="1"/>
</dbReference>
<evidence type="ECO:0000256" key="1">
    <source>
        <dbReference type="PROSITE-ProRule" id="PRU00235"/>
    </source>
</evidence>
<dbReference type="STRING" id="215637.A0A4P9ZWK8"/>
<dbReference type="InterPro" id="IPR009091">
    <property type="entry name" value="RCC1/BLIP-II"/>
</dbReference>
<dbReference type="InterPro" id="IPR051553">
    <property type="entry name" value="Ran_GTPase-activating"/>
</dbReference>
<organism evidence="3 4">
    <name type="scientific">Dimargaris cristalligena</name>
    <dbReference type="NCBI Taxonomy" id="215637"/>
    <lineage>
        <taxon>Eukaryota</taxon>
        <taxon>Fungi</taxon>
        <taxon>Fungi incertae sedis</taxon>
        <taxon>Zoopagomycota</taxon>
        <taxon>Kickxellomycotina</taxon>
        <taxon>Dimargaritomycetes</taxon>
        <taxon>Dimargaritales</taxon>
        <taxon>Dimargaritaceae</taxon>
        <taxon>Dimargaris</taxon>
    </lineage>
</organism>
<dbReference type="Gene3D" id="2.130.10.30">
    <property type="entry name" value="Regulator of chromosome condensation 1/beta-lactamase-inhibitor protein II"/>
    <property type="match status" value="1"/>
</dbReference>
<name>A0A4P9ZWK8_9FUNG</name>
<dbReference type="Proteomes" id="UP000268162">
    <property type="component" value="Unassembled WGS sequence"/>
</dbReference>
<feature type="region of interest" description="Disordered" evidence="2">
    <location>
        <begin position="35"/>
        <end position="56"/>
    </location>
</feature>
<dbReference type="EMBL" id="ML002419">
    <property type="protein sequence ID" value="RKP37993.1"/>
    <property type="molecule type" value="Genomic_DNA"/>
</dbReference>
<dbReference type="PROSITE" id="PS50012">
    <property type="entry name" value="RCC1_3"/>
    <property type="match status" value="2"/>
</dbReference>
<feature type="repeat" description="RCC1" evidence="1">
    <location>
        <begin position="142"/>
        <end position="202"/>
    </location>
</feature>
<dbReference type="SUPFAM" id="SSF50985">
    <property type="entry name" value="RCC1/BLIP-II"/>
    <property type="match status" value="2"/>
</dbReference>
<dbReference type="InterPro" id="IPR000408">
    <property type="entry name" value="Reg_chr_condens"/>
</dbReference>
<feature type="compositionally biased region" description="Polar residues" evidence="2">
    <location>
        <begin position="35"/>
        <end position="53"/>
    </location>
</feature>
<dbReference type="PANTHER" id="PTHR45982">
    <property type="entry name" value="REGULATOR OF CHROMOSOME CONDENSATION"/>
    <property type="match status" value="1"/>
</dbReference>
<accession>A0A4P9ZWK8</accession>
<keyword evidence="4" id="KW-1185">Reference proteome</keyword>
<dbReference type="PANTHER" id="PTHR45982:SF1">
    <property type="entry name" value="REGULATOR OF CHROMOSOME CONDENSATION"/>
    <property type="match status" value="1"/>
</dbReference>
<feature type="repeat" description="RCC1" evidence="1">
    <location>
        <begin position="203"/>
        <end position="253"/>
    </location>
</feature>
<reference evidence="4" key="1">
    <citation type="journal article" date="2018" name="Nat. Microbiol.">
        <title>Leveraging single-cell genomics to expand the fungal tree of life.</title>
        <authorList>
            <person name="Ahrendt S.R."/>
            <person name="Quandt C.A."/>
            <person name="Ciobanu D."/>
            <person name="Clum A."/>
            <person name="Salamov A."/>
            <person name="Andreopoulos B."/>
            <person name="Cheng J.F."/>
            <person name="Woyke T."/>
            <person name="Pelin A."/>
            <person name="Henrissat B."/>
            <person name="Reynolds N.K."/>
            <person name="Benny G.L."/>
            <person name="Smith M.E."/>
            <person name="James T.Y."/>
            <person name="Grigoriev I.V."/>
        </authorList>
    </citation>
    <scope>NUCLEOTIDE SEQUENCE [LARGE SCALE GENOMIC DNA]</scope>
    <source>
        <strain evidence="4">RSA 468</strain>
    </source>
</reference>
<protein>
    <submittedName>
        <fullName evidence="3">Regulator of chromosome condensation 1/beta-lactamase-inhibitor protein II</fullName>
    </submittedName>
</protein>
<gene>
    <name evidence="3" type="ORF">BJ085DRAFT_28827</name>
</gene>
<dbReference type="AlphaFoldDB" id="A0A4P9ZWK8"/>
<evidence type="ECO:0000256" key="2">
    <source>
        <dbReference type="SAM" id="MobiDB-lite"/>
    </source>
</evidence>
<proteinExistence type="predicted"/>
<evidence type="ECO:0000313" key="3">
    <source>
        <dbReference type="EMBL" id="RKP37993.1"/>
    </source>
</evidence>
<sequence length="488" mass="54663">MLSIPFRYGLLRGPQPRLRWPSRFPAVRSRLLSTTRWPQHLPDTQSSNETSPQLAEADNNCPHTWNWQHQRQHLAWARGAAAERANRRPWQFWVSRKPDALEEAWSWANNPPLHPLIHFQAEPATIEQMSCGLAHAATLVDGQIWLWGSNSHGQVGPIKATSSWGTEDDEDVVVPYAMTELHGHRIRSIASGSFHNLALTDQGQVWTWGAGVLGRGDEVYDSYPFPIHYFDEIQRPVVGIGAAGEYSLAVTRGQDEKADDATVPHEMYLWGYPPSSPPEQRAAYKALSPALIHALMGSRIHQVHCAPHHFSVLHSLAHDPHRYLLSVFGALDPVPLAQRDTATAYEAIAGYPTYLDLPLTTGVFNDQPALVRHLADLPVDPATVVQMCGGWNMQLFRTNEDRLFLLDHDTFQYTPIGDSSDPQQRIASVAVGSCQVVVLLRNGALLSWHNLEAPERLGHQMRTTAPTLLQQNPSWTRVVAHSDQFIVY</sequence>
<evidence type="ECO:0000313" key="4">
    <source>
        <dbReference type="Proteomes" id="UP000268162"/>
    </source>
</evidence>